<protein>
    <submittedName>
        <fullName evidence="1">Uncharacterized protein</fullName>
    </submittedName>
</protein>
<dbReference type="EMBL" id="CAJNOE010000061">
    <property type="protein sequence ID" value="CAF0837812.1"/>
    <property type="molecule type" value="Genomic_DNA"/>
</dbReference>
<accession>A0A813VK61</accession>
<dbReference type="Proteomes" id="UP000663881">
    <property type="component" value="Unassembled WGS sequence"/>
</dbReference>
<evidence type="ECO:0000313" key="1">
    <source>
        <dbReference type="EMBL" id="CAF0837812.1"/>
    </source>
</evidence>
<gene>
    <name evidence="1" type="ORF">IZO911_LOCUS8894</name>
    <name evidence="4" type="ORF">KXQ929_LOCUS38753</name>
    <name evidence="3" type="ORF">OKA104_LOCUS27346</name>
    <name evidence="2" type="ORF">VCS650_LOCUS29028</name>
</gene>
<evidence type="ECO:0000313" key="4">
    <source>
        <dbReference type="EMBL" id="CAF4177481.1"/>
    </source>
</evidence>
<name>A0A813VK61_9BILA</name>
<dbReference type="OrthoDB" id="9983238at2759"/>
<dbReference type="InterPro" id="IPR027375">
    <property type="entry name" value="DKNYY"/>
</dbReference>
<dbReference type="EMBL" id="CAJOBB010007072">
    <property type="protein sequence ID" value="CAF4177481.1"/>
    <property type="molecule type" value="Genomic_DNA"/>
</dbReference>
<dbReference type="Proteomes" id="UP000663860">
    <property type="component" value="Unassembled WGS sequence"/>
</dbReference>
<proteinExistence type="predicted"/>
<evidence type="ECO:0000313" key="2">
    <source>
        <dbReference type="EMBL" id="CAF1263891.1"/>
    </source>
</evidence>
<dbReference type="Proteomes" id="UP000663868">
    <property type="component" value="Unassembled WGS sequence"/>
</dbReference>
<comment type="caution">
    <text evidence="1">The sequence shown here is derived from an EMBL/GenBank/DDBJ whole genome shotgun (WGS) entry which is preliminary data.</text>
</comment>
<sequence>MISLYPNLLHSSLISTKNSFIRLSNEGASAISFEVLSDGYAKDPWNVYYMGQKIEGASAISFQSLGQGMAKDGFHHYYCGQKYNGLTPPMHNFH</sequence>
<dbReference type="AlphaFoldDB" id="A0A813VK61"/>
<dbReference type="EMBL" id="CAJNON010000440">
    <property type="protein sequence ID" value="CAF1263891.1"/>
    <property type="molecule type" value="Genomic_DNA"/>
</dbReference>
<organism evidence="1 5">
    <name type="scientific">Adineta steineri</name>
    <dbReference type="NCBI Taxonomy" id="433720"/>
    <lineage>
        <taxon>Eukaryota</taxon>
        <taxon>Metazoa</taxon>
        <taxon>Spiralia</taxon>
        <taxon>Gnathifera</taxon>
        <taxon>Rotifera</taxon>
        <taxon>Eurotatoria</taxon>
        <taxon>Bdelloidea</taxon>
        <taxon>Adinetida</taxon>
        <taxon>Adinetidae</taxon>
        <taxon>Adineta</taxon>
    </lineage>
</organism>
<evidence type="ECO:0000313" key="5">
    <source>
        <dbReference type="Proteomes" id="UP000663860"/>
    </source>
</evidence>
<evidence type="ECO:0000313" key="3">
    <source>
        <dbReference type="EMBL" id="CAF3957802.1"/>
    </source>
</evidence>
<dbReference type="Proteomes" id="UP000663891">
    <property type="component" value="Unassembled WGS sequence"/>
</dbReference>
<dbReference type="EMBL" id="CAJOAY010002503">
    <property type="protein sequence ID" value="CAF3957802.1"/>
    <property type="molecule type" value="Genomic_DNA"/>
</dbReference>
<reference evidence="1" key="1">
    <citation type="submission" date="2021-02" db="EMBL/GenBank/DDBJ databases">
        <authorList>
            <person name="Nowell W R."/>
        </authorList>
    </citation>
    <scope>NUCLEOTIDE SEQUENCE</scope>
</reference>
<dbReference type="Pfam" id="PF13644">
    <property type="entry name" value="DKNYY"/>
    <property type="match status" value="1"/>
</dbReference>